<reference evidence="2 3" key="1">
    <citation type="submission" date="2023-10" db="EMBL/GenBank/DDBJ databases">
        <title>Genomes of two closely related lineages of the louse Polyplax serrata with different host specificities.</title>
        <authorList>
            <person name="Martinu J."/>
            <person name="Tarabai H."/>
            <person name="Stefka J."/>
            <person name="Hypsa V."/>
        </authorList>
    </citation>
    <scope>NUCLEOTIDE SEQUENCE [LARGE SCALE GENOMIC DNA]</scope>
    <source>
        <strain evidence="2">HR10_N</strain>
    </source>
</reference>
<dbReference type="Proteomes" id="UP001372834">
    <property type="component" value="Unassembled WGS sequence"/>
</dbReference>
<gene>
    <name evidence="2" type="ORF">RUM43_009885</name>
</gene>
<proteinExistence type="predicted"/>
<organism evidence="2 3">
    <name type="scientific">Polyplax serrata</name>
    <name type="common">Common mouse louse</name>
    <dbReference type="NCBI Taxonomy" id="468196"/>
    <lineage>
        <taxon>Eukaryota</taxon>
        <taxon>Metazoa</taxon>
        <taxon>Ecdysozoa</taxon>
        <taxon>Arthropoda</taxon>
        <taxon>Hexapoda</taxon>
        <taxon>Insecta</taxon>
        <taxon>Pterygota</taxon>
        <taxon>Neoptera</taxon>
        <taxon>Paraneoptera</taxon>
        <taxon>Psocodea</taxon>
        <taxon>Troctomorpha</taxon>
        <taxon>Phthiraptera</taxon>
        <taxon>Anoplura</taxon>
        <taxon>Polyplacidae</taxon>
        <taxon>Polyplax</taxon>
    </lineage>
</organism>
<feature type="region of interest" description="Disordered" evidence="1">
    <location>
        <begin position="1"/>
        <end position="22"/>
    </location>
</feature>
<evidence type="ECO:0000313" key="2">
    <source>
        <dbReference type="EMBL" id="KAK6636227.1"/>
    </source>
</evidence>
<feature type="compositionally biased region" description="Basic and acidic residues" evidence="1">
    <location>
        <begin position="7"/>
        <end position="19"/>
    </location>
</feature>
<evidence type="ECO:0000313" key="3">
    <source>
        <dbReference type="Proteomes" id="UP001372834"/>
    </source>
</evidence>
<dbReference type="AlphaFoldDB" id="A0AAN8PJY9"/>
<comment type="caution">
    <text evidence="2">The sequence shown here is derived from an EMBL/GenBank/DDBJ whole genome shotgun (WGS) entry which is preliminary data.</text>
</comment>
<sequence length="223" mass="25899">MEVPSAENKEHKAQEDHMQSADSATGLCRTQVVLNLTEGKIFGAAACPLKMRNYLAKEFITLTPHNNELKLFKMNRTTDWSPSLSTTRRMRRPCSCHGNRRLYTCTWTPVPGGIGQPRKPAQSKDADIKKVKKRIVCIRESENWYWNHLYLYPNCLIWVIGKQVAEETTKRMKSGIVFEADPHDQRLPKVKRSEVAQFCLKRSVREGEEENWKKTKEEGREHR</sequence>
<evidence type="ECO:0000256" key="1">
    <source>
        <dbReference type="SAM" id="MobiDB-lite"/>
    </source>
</evidence>
<dbReference type="EMBL" id="JAWJWE010000004">
    <property type="protein sequence ID" value="KAK6636227.1"/>
    <property type="molecule type" value="Genomic_DNA"/>
</dbReference>
<accession>A0AAN8PJY9</accession>
<protein>
    <submittedName>
        <fullName evidence="2">Uncharacterized protein</fullName>
    </submittedName>
</protein>
<name>A0AAN8PJY9_POLSC</name>